<evidence type="ECO:0000313" key="2">
    <source>
        <dbReference type="EMBL" id="KXS20980.1"/>
    </source>
</evidence>
<dbReference type="EMBL" id="KQ965734">
    <property type="protein sequence ID" value="KXS20980.1"/>
    <property type="molecule type" value="Genomic_DNA"/>
</dbReference>
<feature type="region of interest" description="Disordered" evidence="1">
    <location>
        <begin position="70"/>
        <end position="248"/>
    </location>
</feature>
<feature type="compositionally biased region" description="Basic and acidic residues" evidence="1">
    <location>
        <begin position="457"/>
        <end position="467"/>
    </location>
</feature>
<accession>A0A139AW78</accession>
<feature type="compositionally biased region" description="Basic residues" evidence="1">
    <location>
        <begin position="183"/>
        <end position="195"/>
    </location>
</feature>
<feature type="region of interest" description="Disordered" evidence="1">
    <location>
        <begin position="700"/>
        <end position="723"/>
    </location>
</feature>
<dbReference type="OMA" id="AQMAFAN"/>
<dbReference type="Proteomes" id="UP000070544">
    <property type="component" value="Unassembled WGS sequence"/>
</dbReference>
<organism evidence="2 3">
    <name type="scientific">Gonapodya prolifera (strain JEL478)</name>
    <name type="common">Monoblepharis prolifera</name>
    <dbReference type="NCBI Taxonomy" id="1344416"/>
    <lineage>
        <taxon>Eukaryota</taxon>
        <taxon>Fungi</taxon>
        <taxon>Fungi incertae sedis</taxon>
        <taxon>Chytridiomycota</taxon>
        <taxon>Chytridiomycota incertae sedis</taxon>
        <taxon>Monoblepharidomycetes</taxon>
        <taxon>Monoblepharidales</taxon>
        <taxon>Gonapodyaceae</taxon>
        <taxon>Gonapodya</taxon>
    </lineage>
</organism>
<feature type="compositionally biased region" description="Pro residues" evidence="1">
    <location>
        <begin position="300"/>
        <end position="310"/>
    </location>
</feature>
<evidence type="ECO:0000256" key="1">
    <source>
        <dbReference type="SAM" id="MobiDB-lite"/>
    </source>
</evidence>
<keyword evidence="3" id="KW-1185">Reference proteome</keyword>
<feature type="compositionally biased region" description="Pro residues" evidence="1">
    <location>
        <begin position="17"/>
        <end position="27"/>
    </location>
</feature>
<dbReference type="AlphaFoldDB" id="A0A139AW78"/>
<name>A0A139AW78_GONPJ</name>
<proteinExistence type="predicted"/>
<feature type="region of interest" description="Disordered" evidence="1">
    <location>
        <begin position="550"/>
        <end position="571"/>
    </location>
</feature>
<gene>
    <name evidence="2" type="ORF">M427DRAFT_51933</name>
</gene>
<protein>
    <submittedName>
        <fullName evidence="2">Uncharacterized protein</fullName>
    </submittedName>
</protein>
<reference evidence="2 3" key="1">
    <citation type="journal article" date="2015" name="Genome Biol. Evol.">
        <title>Phylogenomic analyses indicate that early fungi evolved digesting cell walls of algal ancestors of land plants.</title>
        <authorList>
            <person name="Chang Y."/>
            <person name="Wang S."/>
            <person name="Sekimoto S."/>
            <person name="Aerts A.L."/>
            <person name="Choi C."/>
            <person name="Clum A."/>
            <person name="LaButti K.M."/>
            <person name="Lindquist E.A."/>
            <person name="Yee Ngan C."/>
            <person name="Ohm R.A."/>
            <person name="Salamov A.A."/>
            <person name="Grigoriev I.V."/>
            <person name="Spatafora J.W."/>
            <person name="Berbee M.L."/>
        </authorList>
    </citation>
    <scope>NUCLEOTIDE SEQUENCE [LARGE SCALE GENOMIC DNA]</scope>
    <source>
        <strain evidence="2 3">JEL478</strain>
    </source>
</reference>
<feature type="region of interest" description="Disordered" evidence="1">
    <location>
        <begin position="1"/>
        <end position="35"/>
    </location>
</feature>
<feature type="region of interest" description="Disordered" evidence="1">
    <location>
        <begin position="280"/>
        <end position="496"/>
    </location>
</feature>
<feature type="region of interest" description="Disordered" evidence="1">
    <location>
        <begin position="786"/>
        <end position="810"/>
    </location>
</feature>
<sequence>MLDSFSFRADLPRTRPSSPPTPPPLASPAPVKRSPTAYPTLDFFSEIDISNADWDASDAMDAIQIFTVPARSPGHPLQDAVARVPAPPPSHRKIEESPARDDEAEYFDRGFSQLEDVDDGDVPVKKRKMEHGRKPTPLPSPPRSTPDDPDLDNDKENHPSPNQMSPSSRSRLIRVVPPTPRTPPRKTAARTHPRKPGALSSAAALAALRGPAVSSARRDRQGNREWEDMDVEVEVPSRGPGAGEQRVAKGCIDEMTGKGVEMDEEDGVIVRVAIVRGDVASDTSVLPVSPALPRSDSPVVPTPTAPPSPTSPTITIPDLATEDDSDSDSDHGGAPRGIRRVARSPPRSRAAQRSGGKVLPRIGRTLPPARPAFRGLVAGEAGVEKKGGMGHGGTGMRSFDADMEKESSEARAKTRDADQVGGVLRGFPSAPSPAPRMTPAGVKRKRPPPLPTVAVPRRAERRQESTKDNSCSSTDADGASVPPRSQIPHSPLRTNSPVCWYHLVNSEDDEEEDDLAPPGIRFIPAPPPPIRVWSIARLAQLAGAAVKVRTREATEEARSEPPEAPPHRRVRALPGPERRAMAETESLIKEFADVEKMTMRKDMRGTPREGCAEVAEMWRGKLGWDGSQGGEWRWWDWGRTMETFSMDSMMQTAPSLQRARKNLLTQIAQRIRCATLPPIRRARLEQQRITLRHVIAQGGKRSGNLSTTTSSETGAEGLANESAGKPPAVAMVASSDGLQQPLVVMPKSGPGARTAVTVGRKALAEFRFNPSVRRLKEGKDAVVISKEREGTGGVQAEKAEGPSEELCPWG</sequence>
<feature type="compositionally biased region" description="Basic and acidic residues" evidence="1">
    <location>
        <begin position="92"/>
        <end position="101"/>
    </location>
</feature>
<feature type="compositionally biased region" description="Basic and acidic residues" evidence="1">
    <location>
        <begin position="216"/>
        <end position="226"/>
    </location>
</feature>
<feature type="compositionally biased region" description="Low complexity" evidence="1">
    <location>
        <begin position="343"/>
        <end position="354"/>
    </location>
</feature>
<feature type="compositionally biased region" description="Basic and acidic residues" evidence="1">
    <location>
        <begin position="550"/>
        <end position="561"/>
    </location>
</feature>
<feature type="compositionally biased region" description="Low complexity" evidence="1">
    <location>
        <begin position="198"/>
        <end position="208"/>
    </location>
</feature>
<feature type="compositionally biased region" description="Polar residues" evidence="1">
    <location>
        <begin position="159"/>
        <end position="170"/>
    </location>
</feature>
<evidence type="ECO:0000313" key="3">
    <source>
        <dbReference type="Proteomes" id="UP000070544"/>
    </source>
</evidence>
<feature type="compositionally biased region" description="Basic and acidic residues" evidence="1">
    <location>
        <begin position="399"/>
        <end position="418"/>
    </location>
</feature>